<protein>
    <recommendedName>
        <fullName evidence="1">VOC domain-containing protein</fullName>
    </recommendedName>
</protein>
<dbReference type="Proteomes" id="UP000001812">
    <property type="component" value="Chromosome II"/>
</dbReference>
<gene>
    <name evidence="2" type="ORF">BURPS1710A_A1598</name>
</gene>
<dbReference type="PROSITE" id="PS51819">
    <property type="entry name" value="VOC"/>
    <property type="match status" value="1"/>
</dbReference>
<dbReference type="Gene3D" id="3.10.180.10">
    <property type="entry name" value="2,3-Dihydroxybiphenyl 1,2-Dioxygenase, domain 1"/>
    <property type="match status" value="1"/>
</dbReference>
<dbReference type="SUPFAM" id="SSF54593">
    <property type="entry name" value="Glyoxalase/Bleomycin resistance protein/Dihydroxybiphenyl dioxygenase"/>
    <property type="match status" value="1"/>
</dbReference>
<dbReference type="InterPro" id="IPR004360">
    <property type="entry name" value="Glyas_Fos-R_dOase_dom"/>
</dbReference>
<sequence length="143" mass="15449">MASSSGFDDTGGSQMFSHVCMGVTDVERAFAFYAPLMEALRLDLKFRDPHGWTGWKPAGAPRPLFLIGRPFDGAPHAPGNGQMTAFLAADRATVDRVYALALRAGGASEGAPGLRPHYHPDYYGAYFRDLDGNKLCVCCHEPA</sequence>
<evidence type="ECO:0000259" key="1">
    <source>
        <dbReference type="PROSITE" id="PS51819"/>
    </source>
</evidence>
<dbReference type="InterPro" id="IPR029068">
    <property type="entry name" value="Glyas_Bleomycin-R_OHBP_Dase"/>
</dbReference>
<dbReference type="InterPro" id="IPR037523">
    <property type="entry name" value="VOC_core"/>
</dbReference>
<proteinExistence type="predicted"/>
<dbReference type="AlphaFoldDB" id="A0A0E1VWS5"/>
<reference evidence="2" key="1">
    <citation type="submission" date="2009-05" db="EMBL/GenBank/DDBJ databases">
        <authorList>
            <person name="Harkins D.M."/>
            <person name="DeShazer D."/>
            <person name="Woods D.E."/>
            <person name="Brinkac L.M."/>
            <person name="Brown K.A."/>
            <person name="Hung G.C."/>
            <person name="Tuanyok A."/>
            <person name="Zhang B."/>
            <person name="Nierman W.C."/>
        </authorList>
    </citation>
    <scope>NUCLEOTIDE SEQUENCE [LARGE SCALE GENOMIC DNA]</scope>
    <source>
        <strain evidence="2">1710a</strain>
    </source>
</reference>
<evidence type="ECO:0000313" key="2">
    <source>
        <dbReference type="EMBL" id="EET05385.1"/>
    </source>
</evidence>
<accession>A0A0E1VWS5</accession>
<dbReference type="Pfam" id="PF00903">
    <property type="entry name" value="Glyoxalase"/>
    <property type="match status" value="1"/>
</dbReference>
<dbReference type="PANTHER" id="PTHR35006">
    <property type="entry name" value="GLYOXALASE FAMILY PROTEIN (AFU_ORTHOLOGUE AFUA_5G14830)"/>
    <property type="match status" value="1"/>
</dbReference>
<dbReference type="HOGENOM" id="CLU_046006_6_1_4"/>
<feature type="domain" description="VOC" evidence="1">
    <location>
        <begin position="15"/>
        <end position="140"/>
    </location>
</feature>
<name>A0A0E1VWS5_BURPE</name>
<dbReference type="CDD" id="cd07262">
    <property type="entry name" value="VOC_like"/>
    <property type="match status" value="1"/>
</dbReference>
<dbReference type="EMBL" id="CM000833">
    <property type="protein sequence ID" value="EET05385.1"/>
    <property type="molecule type" value="Genomic_DNA"/>
</dbReference>
<dbReference type="PANTHER" id="PTHR35006:SF1">
    <property type="entry name" value="BLL2941 PROTEIN"/>
    <property type="match status" value="1"/>
</dbReference>
<organism evidence="2">
    <name type="scientific">Burkholderia pseudomallei 1710a</name>
    <dbReference type="NCBI Taxonomy" id="320371"/>
    <lineage>
        <taxon>Bacteria</taxon>
        <taxon>Pseudomonadati</taxon>
        <taxon>Pseudomonadota</taxon>
        <taxon>Betaproteobacteria</taxon>
        <taxon>Burkholderiales</taxon>
        <taxon>Burkholderiaceae</taxon>
        <taxon>Burkholderia</taxon>
        <taxon>pseudomallei group</taxon>
    </lineage>
</organism>